<dbReference type="InterPro" id="IPR006140">
    <property type="entry name" value="D-isomer_DH_NAD-bd"/>
</dbReference>
<keyword evidence="1" id="KW-0521">NADP</keyword>
<dbReference type="GO" id="GO:0016618">
    <property type="term" value="F:hydroxypyruvate reductase [NAD(P)H] activity"/>
    <property type="evidence" value="ECO:0007669"/>
    <property type="project" value="UniProtKB-EC"/>
</dbReference>
<dbReference type="CDD" id="cd12156">
    <property type="entry name" value="HPPR"/>
    <property type="match status" value="1"/>
</dbReference>
<comment type="similarity">
    <text evidence="4">Belongs to the D-isomer specific 2-hydroxyacid dehydrogenase family.</text>
</comment>
<evidence type="ECO:0000259" key="5">
    <source>
        <dbReference type="Pfam" id="PF00389"/>
    </source>
</evidence>
<evidence type="ECO:0000256" key="4">
    <source>
        <dbReference type="RuleBase" id="RU003719"/>
    </source>
</evidence>
<dbReference type="Gene3D" id="3.40.50.720">
    <property type="entry name" value="NAD(P)-binding Rossmann-like Domain"/>
    <property type="match status" value="2"/>
</dbReference>
<organism evidence="7 8">
    <name type="scientific">Agrobacterium tomkonis CFBP 6623</name>
    <dbReference type="NCBI Taxonomy" id="1183432"/>
    <lineage>
        <taxon>Bacteria</taxon>
        <taxon>Pseudomonadati</taxon>
        <taxon>Pseudomonadota</taxon>
        <taxon>Alphaproteobacteria</taxon>
        <taxon>Hyphomicrobiales</taxon>
        <taxon>Rhizobiaceae</taxon>
        <taxon>Rhizobium/Agrobacterium group</taxon>
        <taxon>Agrobacterium</taxon>
        <taxon>Agrobacterium tumefaciens complex</taxon>
    </lineage>
</organism>
<reference evidence="8" key="1">
    <citation type="submission" date="2016-01" db="EMBL/GenBank/DDBJ databases">
        <authorList>
            <person name="Regsiter A."/>
            <person name="william w."/>
        </authorList>
    </citation>
    <scope>NUCLEOTIDE SEQUENCE [LARGE SCALE GENOMIC DNA]</scope>
    <source>
        <strain evidence="8">CFBP 6623</strain>
    </source>
</reference>
<protein>
    <submittedName>
        <fullName evidence="7">Glyoxylate/hydroxypyruvate reductase A HPR2</fullName>
        <ecNumber evidence="7">1.1.1.79</ecNumber>
        <ecNumber evidence="7">1.1.1.81</ecNumber>
    </submittedName>
</protein>
<proteinExistence type="inferred from homology"/>
<feature type="domain" description="D-isomer specific 2-hydroxyacid dehydrogenase NAD-binding" evidence="6">
    <location>
        <begin position="108"/>
        <end position="279"/>
    </location>
</feature>
<name>A0A1S7S1H6_9HYPH</name>
<evidence type="ECO:0000256" key="2">
    <source>
        <dbReference type="ARBA" id="ARBA00023002"/>
    </source>
</evidence>
<evidence type="ECO:0000256" key="3">
    <source>
        <dbReference type="ARBA" id="ARBA00023027"/>
    </source>
</evidence>
<keyword evidence="2 4" id="KW-0560">Oxidoreductase</keyword>
<sequence length="311" mass="32901">MTTEIVQLCPLIPALEEELAQRFTVHRLFEASGKAAFLAEKGAAIRGVVTGGHIGLPADIGAALPNLEIVAINGVGFDKVDLTDAKQRGFRVSNTPDVLTADVADLALGLVLAQARKLPQADQHVRTGQWLKGDMGLSTRVAGRRYGIFGLGRIGQAIAKRLEGFDARISYTARNRRDVAYDYHDSIEALAANCDVLIIAAAATAETRHIVNADVLKALGPQGVLVNVARGSLVDEKALVEALSNGTIGGAALDVFEDEPHVPEALFAFDTVTLAPHVGSGTHQTRRAMADLVLANLDAHFAGKELPTPVV</sequence>
<dbReference type="GO" id="GO:0030267">
    <property type="term" value="F:glyoxylate reductase (NADPH) activity"/>
    <property type="evidence" value="ECO:0007669"/>
    <property type="project" value="UniProtKB-EC"/>
</dbReference>
<dbReference type="InterPro" id="IPR050223">
    <property type="entry name" value="D-isomer_2-hydroxyacid_DH"/>
</dbReference>
<dbReference type="AlphaFoldDB" id="A0A1S7S1H6"/>
<dbReference type="RefSeq" id="WP_080843073.1">
    <property type="nucleotide sequence ID" value="NZ_LT009724.1"/>
</dbReference>
<dbReference type="Proteomes" id="UP000191988">
    <property type="component" value="Unassembled WGS sequence"/>
</dbReference>
<dbReference type="PANTHER" id="PTHR10996">
    <property type="entry name" value="2-HYDROXYACID DEHYDROGENASE-RELATED"/>
    <property type="match status" value="1"/>
</dbReference>
<dbReference type="SUPFAM" id="SSF52283">
    <property type="entry name" value="Formate/glycerate dehydrogenase catalytic domain-like"/>
    <property type="match status" value="1"/>
</dbReference>
<dbReference type="SUPFAM" id="SSF51735">
    <property type="entry name" value="NAD(P)-binding Rossmann-fold domains"/>
    <property type="match status" value="1"/>
</dbReference>
<evidence type="ECO:0000313" key="8">
    <source>
        <dbReference type="Proteomes" id="UP000191988"/>
    </source>
</evidence>
<dbReference type="GO" id="GO:0005829">
    <property type="term" value="C:cytosol"/>
    <property type="evidence" value="ECO:0007669"/>
    <property type="project" value="TreeGrafter"/>
</dbReference>
<feature type="domain" description="D-isomer specific 2-hydroxyacid dehydrogenase catalytic" evidence="5">
    <location>
        <begin position="36"/>
        <end position="310"/>
    </location>
</feature>
<dbReference type="EC" id="1.1.1.79" evidence="7"/>
<dbReference type="FunFam" id="3.40.50.720:FF:000213">
    <property type="entry name" value="Putative 2-hydroxyacid dehydrogenase"/>
    <property type="match status" value="1"/>
</dbReference>
<dbReference type="InterPro" id="IPR006139">
    <property type="entry name" value="D-isomer_2_OHA_DH_cat_dom"/>
</dbReference>
<dbReference type="EMBL" id="FBWK01000054">
    <property type="protein sequence ID" value="CUX60834.1"/>
    <property type="molecule type" value="Genomic_DNA"/>
</dbReference>
<dbReference type="EC" id="1.1.1.81" evidence="7"/>
<keyword evidence="7" id="KW-0670">Pyruvate</keyword>
<gene>
    <name evidence="7" type="primary">HPR</name>
    <name evidence="7" type="ORF">AGR3A_Lc180007</name>
</gene>
<accession>A0A1S7S1H6</accession>
<dbReference type="STRING" id="1183432.AGR3A_Lc180007"/>
<evidence type="ECO:0000256" key="1">
    <source>
        <dbReference type="ARBA" id="ARBA00022857"/>
    </source>
</evidence>
<dbReference type="Pfam" id="PF00389">
    <property type="entry name" value="2-Hacid_dh"/>
    <property type="match status" value="1"/>
</dbReference>
<keyword evidence="8" id="KW-1185">Reference proteome</keyword>
<dbReference type="GO" id="GO:0051287">
    <property type="term" value="F:NAD binding"/>
    <property type="evidence" value="ECO:0007669"/>
    <property type="project" value="InterPro"/>
</dbReference>
<dbReference type="InterPro" id="IPR036291">
    <property type="entry name" value="NAD(P)-bd_dom_sf"/>
</dbReference>
<keyword evidence="3" id="KW-0520">NAD</keyword>
<dbReference type="PANTHER" id="PTHR10996:SF178">
    <property type="entry name" value="2-HYDROXYACID DEHYDROGENASE YGL185C-RELATED"/>
    <property type="match status" value="1"/>
</dbReference>
<dbReference type="Pfam" id="PF02826">
    <property type="entry name" value="2-Hacid_dh_C"/>
    <property type="match status" value="1"/>
</dbReference>
<evidence type="ECO:0000313" key="7">
    <source>
        <dbReference type="EMBL" id="CUX60834.1"/>
    </source>
</evidence>
<evidence type="ECO:0000259" key="6">
    <source>
        <dbReference type="Pfam" id="PF02826"/>
    </source>
</evidence>